<dbReference type="SUPFAM" id="SSF53335">
    <property type="entry name" value="S-adenosyl-L-methionine-dependent methyltransferases"/>
    <property type="match status" value="1"/>
</dbReference>
<reference evidence="10" key="1">
    <citation type="submission" date="2019-08" db="EMBL/GenBank/DDBJ databases">
        <authorList>
            <person name="Kucharzyk K."/>
            <person name="Murdoch R.W."/>
            <person name="Higgins S."/>
            <person name="Loffler F."/>
        </authorList>
    </citation>
    <scope>NUCLEOTIDE SEQUENCE</scope>
</reference>
<name>A0A644UWM5_9ZZZZ</name>
<evidence type="ECO:0000256" key="4">
    <source>
        <dbReference type="ARBA" id="ARBA00022603"/>
    </source>
</evidence>
<dbReference type="PANTHER" id="PTHR14911:SF21">
    <property type="entry name" value="N2-METHYLGUANOSINE TRNA METHYLTRANSFERASE"/>
    <property type="match status" value="1"/>
</dbReference>
<evidence type="ECO:0000256" key="2">
    <source>
        <dbReference type="ARBA" id="ARBA00022490"/>
    </source>
</evidence>
<evidence type="ECO:0000259" key="9">
    <source>
        <dbReference type="Pfam" id="PF01170"/>
    </source>
</evidence>
<evidence type="ECO:0000256" key="7">
    <source>
        <dbReference type="ARBA" id="ARBA00022694"/>
    </source>
</evidence>
<feature type="domain" description="Ribosomal RNA large subunit methyltransferase K/L-like methyltransferase" evidence="9">
    <location>
        <begin position="149"/>
        <end position="289"/>
    </location>
</feature>
<dbReference type="InterPro" id="IPR029063">
    <property type="entry name" value="SAM-dependent_MTases_sf"/>
</dbReference>
<dbReference type="AlphaFoldDB" id="A0A644UWM5"/>
<organism evidence="10">
    <name type="scientific">bioreactor metagenome</name>
    <dbReference type="NCBI Taxonomy" id="1076179"/>
    <lineage>
        <taxon>unclassified sequences</taxon>
        <taxon>metagenomes</taxon>
        <taxon>ecological metagenomes</taxon>
    </lineage>
</organism>
<dbReference type="PRINTS" id="PR00507">
    <property type="entry name" value="N12N6MTFRASE"/>
</dbReference>
<evidence type="ECO:0000256" key="6">
    <source>
        <dbReference type="ARBA" id="ARBA00022691"/>
    </source>
</evidence>
<keyword evidence="2" id="KW-0963">Cytoplasm</keyword>
<keyword evidence="10" id="KW-0830">Ubiquinone</keyword>
<comment type="caution">
    <text evidence="10">The sequence shown here is derived from an EMBL/GenBank/DDBJ whole genome shotgun (WGS) entry which is preliminary data.</text>
</comment>
<dbReference type="Pfam" id="PF01170">
    <property type="entry name" value="UPF0020"/>
    <property type="match status" value="1"/>
</dbReference>
<dbReference type="InterPro" id="IPR000241">
    <property type="entry name" value="RlmKL-like_Mtase"/>
</dbReference>
<dbReference type="GO" id="GO:0030488">
    <property type="term" value="P:tRNA methylation"/>
    <property type="evidence" value="ECO:0007669"/>
    <property type="project" value="TreeGrafter"/>
</dbReference>
<dbReference type="PANTHER" id="PTHR14911">
    <property type="entry name" value="THUMP DOMAIN-CONTAINING"/>
    <property type="match status" value="1"/>
</dbReference>
<evidence type="ECO:0000256" key="1">
    <source>
        <dbReference type="ARBA" id="ARBA00004496"/>
    </source>
</evidence>
<dbReference type="CDD" id="cd02440">
    <property type="entry name" value="AdoMet_MTases"/>
    <property type="match status" value="1"/>
</dbReference>
<evidence type="ECO:0000256" key="8">
    <source>
        <dbReference type="ARBA" id="ARBA00022884"/>
    </source>
</evidence>
<protein>
    <submittedName>
        <fullName evidence="10">Ubiquinone/menaquinone biosynthesis C-methyltransferase UbiE</fullName>
        <ecNumber evidence="10">2.1.1.163</ecNumber>
    </submittedName>
</protein>
<proteinExistence type="predicted"/>
<accession>A0A644UWM5</accession>
<evidence type="ECO:0000256" key="3">
    <source>
        <dbReference type="ARBA" id="ARBA00022555"/>
    </source>
</evidence>
<evidence type="ECO:0000313" key="10">
    <source>
        <dbReference type="EMBL" id="MPL83337.1"/>
    </source>
</evidence>
<dbReference type="CDD" id="cd11715">
    <property type="entry name" value="THUMP_AdoMetMT"/>
    <property type="match status" value="1"/>
</dbReference>
<comment type="subcellular location">
    <subcellularLocation>
        <location evidence="1">Cytoplasm</location>
    </subcellularLocation>
</comment>
<dbReference type="GO" id="GO:0016423">
    <property type="term" value="F:tRNA (guanine) methyltransferase activity"/>
    <property type="evidence" value="ECO:0007669"/>
    <property type="project" value="TreeGrafter"/>
</dbReference>
<keyword evidence="6" id="KW-0949">S-adenosyl-L-methionine</keyword>
<keyword evidence="7" id="KW-0819">tRNA processing</keyword>
<dbReference type="GO" id="GO:0000049">
    <property type="term" value="F:tRNA binding"/>
    <property type="evidence" value="ECO:0007669"/>
    <property type="project" value="UniProtKB-KW"/>
</dbReference>
<dbReference type="EMBL" id="VSSQ01000174">
    <property type="protein sequence ID" value="MPL83337.1"/>
    <property type="molecule type" value="Genomic_DNA"/>
</dbReference>
<dbReference type="FunFam" id="3.40.50.150:FF:000251">
    <property type="entry name" value="Putative RNA methylase"/>
    <property type="match status" value="1"/>
</dbReference>
<dbReference type="InterPro" id="IPR053943">
    <property type="entry name" value="RlmKL-like_Mtase_CS"/>
</dbReference>
<dbReference type="GO" id="GO:0043770">
    <property type="term" value="F:demethylmenaquinone methyltransferase activity"/>
    <property type="evidence" value="ECO:0007669"/>
    <property type="project" value="UniProtKB-EC"/>
</dbReference>
<keyword evidence="8" id="KW-0694">RNA-binding</keyword>
<gene>
    <name evidence="10" type="primary">ubiE_25</name>
    <name evidence="10" type="ORF">SDC9_29291</name>
</gene>
<dbReference type="Gene3D" id="3.40.50.150">
    <property type="entry name" value="Vaccinia Virus protein VP39"/>
    <property type="match status" value="1"/>
</dbReference>
<dbReference type="PROSITE" id="PS01261">
    <property type="entry name" value="UPF0020"/>
    <property type="match status" value="1"/>
</dbReference>
<dbReference type="GO" id="GO:0005737">
    <property type="term" value="C:cytoplasm"/>
    <property type="evidence" value="ECO:0007669"/>
    <property type="project" value="UniProtKB-SubCell"/>
</dbReference>
<dbReference type="EC" id="2.1.1.163" evidence="10"/>
<keyword evidence="4 10" id="KW-0489">Methyltransferase</keyword>
<sequence length="317" mass="35156">MNLLFELSGENLPLAIAELSCVGKVTRTENGIAIAEVDDPGRTTRLAQTHVVMRLLGECDASKEALENLLDHLLLIAPGTFCCRVRKIHPVTVNASQLELERMMGHKIRGTVDLNDPAVEYRAVFTNGRCFFGQVLHTIDRGSYAYRNPQRRAFFHPGVMMPLMARTMVNLTHVEPGQRLCDPFCGTGGMLLECDMMGIDAVGSDYDPEMLNGCRQNLPNGAYIRADATNMPYPDGIFDAIATDLPYGQSTTIGAESIDTLYTESLKEIRRVLKSGGRAVIVTHKDIRPLAGDLFEIIGYYEQRVHKSLTRRILILA</sequence>
<keyword evidence="5 10" id="KW-0808">Transferase</keyword>
<keyword evidence="3" id="KW-0820">tRNA-binding</keyword>
<evidence type="ECO:0000256" key="5">
    <source>
        <dbReference type="ARBA" id="ARBA00022679"/>
    </source>
</evidence>